<dbReference type="InterPro" id="IPR025588">
    <property type="entry name" value="YcxB-like_C"/>
</dbReference>
<sequence length="158" mass="18885">MQQITTHPYRLEKKRYFNLLVKLFFKRKWYISVLMATILILYVPKFSEGNFSRFAVVFAIIYIPLNIYKIYRWVYAKGNASYFVESVLTVDNSFLHFKDIADNETKVSVATFVKMTQTEDEYLLYLSQNNFSYIPKVAFKTTEDREFFEKIINQNIIS</sequence>
<dbReference type="OrthoDB" id="1352552at2"/>
<accession>A0A238ZJT6</accession>
<feature type="domain" description="YcxB-like C-terminal" evidence="2">
    <location>
        <begin position="112"/>
        <end position="152"/>
    </location>
</feature>
<evidence type="ECO:0000259" key="2">
    <source>
        <dbReference type="Pfam" id="PF14317"/>
    </source>
</evidence>
<keyword evidence="1" id="KW-0472">Membrane</keyword>
<dbReference type="Pfam" id="PF14317">
    <property type="entry name" value="YcxB"/>
    <property type="match status" value="1"/>
</dbReference>
<name>A0A238ZJT6_9FLAO</name>
<keyword evidence="1" id="KW-1133">Transmembrane helix</keyword>
<evidence type="ECO:0000313" key="4">
    <source>
        <dbReference type="Proteomes" id="UP000198379"/>
    </source>
</evidence>
<keyword evidence="1" id="KW-0812">Transmembrane</keyword>
<reference evidence="3 4" key="1">
    <citation type="submission" date="2017-06" db="EMBL/GenBank/DDBJ databases">
        <authorList>
            <person name="Kim H.J."/>
            <person name="Triplett B.A."/>
        </authorList>
    </citation>
    <scope>NUCLEOTIDE SEQUENCE [LARGE SCALE GENOMIC DNA]</scope>
    <source>
        <strain evidence="3 4">DSM 25597</strain>
    </source>
</reference>
<keyword evidence="4" id="KW-1185">Reference proteome</keyword>
<dbReference type="RefSeq" id="WP_089371618.1">
    <property type="nucleotide sequence ID" value="NZ_BMEP01000001.1"/>
</dbReference>
<dbReference type="AlphaFoldDB" id="A0A238ZJT6"/>
<protein>
    <recommendedName>
        <fullName evidence="2">YcxB-like C-terminal domain-containing protein</fullName>
    </recommendedName>
</protein>
<feature type="transmembrane region" description="Helical" evidence="1">
    <location>
        <begin position="29"/>
        <end position="45"/>
    </location>
</feature>
<organism evidence="3 4">
    <name type="scientific">Dokdonia pacifica</name>
    <dbReference type="NCBI Taxonomy" id="1627892"/>
    <lineage>
        <taxon>Bacteria</taxon>
        <taxon>Pseudomonadati</taxon>
        <taxon>Bacteroidota</taxon>
        <taxon>Flavobacteriia</taxon>
        <taxon>Flavobacteriales</taxon>
        <taxon>Flavobacteriaceae</taxon>
        <taxon>Dokdonia</taxon>
    </lineage>
</organism>
<gene>
    <name evidence="3" type="ORF">SAMN06265376_103297</name>
</gene>
<evidence type="ECO:0000256" key="1">
    <source>
        <dbReference type="SAM" id="Phobius"/>
    </source>
</evidence>
<dbReference type="EMBL" id="FZNY01000003">
    <property type="protein sequence ID" value="SNR83675.1"/>
    <property type="molecule type" value="Genomic_DNA"/>
</dbReference>
<proteinExistence type="predicted"/>
<dbReference type="Proteomes" id="UP000198379">
    <property type="component" value="Unassembled WGS sequence"/>
</dbReference>
<feature type="transmembrane region" description="Helical" evidence="1">
    <location>
        <begin position="51"/>
        <end position="68"/>
    </location>
</feature>
<evidence type="ECO:0000313" key="3">
    <source>
        <dbReference type="EMBL" id="SNR83675.1"/>
    </source>
</evidence>